<dbReference type="VEuPathDB" id="MicrosporidiaDB:SLOPH_920"/>
<accession>S7WB51</accession>
<dbReference type="InParanoid" id="S7WB51"/>
<gene>
    <name evidence="1" type="ORF">SLOPH_920</name>
</gene>
<evidence type="ECO:0000313" key="2">
    <source>
        <dbReference type="Proteomes" id="UP000014978"/>
    </source>
</evidence>
<comment type="caution">
    <text evidence="1">The sequence shown here is derived from an EMBL/GenBank/DDBJ whole genome shotgun (WGS) entry which is preliminary data.</text>
</comment>
<feature type="non-terminal residue" evidence="1">
    <location>
        <position position="1"/>
    </location>
</feature>
<dbReference type="HOGENOM" id="CLU_1207354_0_0_1"/>
<organism evidence="1 2">
    <name type="scientific">Spraguea lophii (strain 42_110)</name>
    <name type="common">Microsporidian parasite</name>
    <dbReference type="NCBI Taxonomy" id="1358809"/>
    <lineage>
        <taxon>Eukaryota</taxon>
        <taxon>Fungi</taxon>
        <taxon>Fungi incertae sedis</taxon>
        <taxon>Microsporidia</taxon>
        <taxon>Spragueidae</taxon>
        <taxon>Spraguea</taxon>
    </lineage>
</organism>
<dbReference type="Proteomes" id="UP000014978">
    <property type="component" value="Unassembled WGS sequence"/>
</dbReference>
<dbReference type="EMBL" id="ATCN01000431">
    <property type="protein sequence ID" value="EPR79037.1"/>
    <property type="molecule type" value="Genomic_DNA"/>
</dbReference>
<keyword evidence="2" id="KW-1185">Reference proteome</keyword>
<evidence type="ECO:0000313" key="1">
    <source>
        <dbReference type="EMBL" id="EPR79037.1"/>
    </source>
</evidence>
<sequence>YHKILSMKEINILTVKNTIDRITKNKIKFLLQYKNIMEKINNNNDMGDMGDNHVSDNNRIDGSNGNNNNITANLTTNNNNNLTNNNNTNLTNLTNHTNNNITNNITNNMTKEIIESYKTLINLTYSSTKLSSYAYNLLFYFKCKNITIRNLFIKRIKEVLKAYATEIIIYKELYSRRKKEEVSMILKNIKNDIEIIKEVKYEIIKCVRSKDKEVVEDIEEIIELLFKSYE</sequence>
<reference evidence="2" key="1">
    <citation type="journal article" date="2013" name="PLoS Genet.">
        <title>The genome of Spraguea lophii and the basis of host-microsporidian interactions.</title>
        <authorList>
            <person name="Campbell S.E."/>
            <person name="Williams T.A."/>
            <person name="Yousuf A."/>
            <person name="Soanes D.M."/>
            <person name="Paszkiewicz K.H."/>
            <person name="Williams B.A.P."/>
        </authorList>
    </citation>
    <scope>NUCLEOTIDE SEQUENCE [LARGE SCALE GENOMIC DNA]</scope>
    <source>
        <strain evidence="2">42_110</strain>
    </source>
</reference>
<protein>
    <submittedName>
        <fullName evidence="1">Uncharacterized protein</fullName>
    </submittedName>
</protein>
<dbReference type="AlphaFoldDB" id="S7WB51"/>
<proteinExistence type="predicted"/>
<name>S7WB51_SPRLO</name>